<gene>
    <name evidence="2" type="ORF">SEMRO_168_G074940.1</name>
</gene>
<feature type="compositionally biased region" description="Low complexity" evidence="1">
    <location>
        <begin position="16"/>
        <end position="26"/>
    </location>
</feature>
<keyword evidence="3" id="KW-1185">Reference proteome</keyword>
<organism evidence="2 3">
    <name type="scientific">Seminavis robusta</name>
    <dbReference type="NCBI Taxonomy" id="568900"/>
    <lineage>
        <taxon>Eukaryota</taxon>
        <taxon>Sar</taxon>
        <taxon>Stramenopiles</taxon>
        <taxon>Ochrophyta</taxon>
        <taxon>Bacillariophyta</taxon>
        <taxon>Bacillariophyceae</taxon>
        <taxon>Bacillariophycidae</taxon>
        <taxon>Naviculales</taxon>
        <taxon>Naviculaceae</taxon>
        <taxon>Seminavis</taxon>
    </lineage>
</organism>
<dbReference type="EMBL" id="CAICTM010000167">
    <property type="protein sequence ID" value="CAB9503534.1"/>
    <property type="molecule type" value="Genomic_DNA"/>
</dbReference>
<comment type="caution">
    <text evidence="2">The sequence shown here is derived from an EMBL/GenBank/DDBJ whole genome shotgun (WGS) entry which is preliminary data.</text>
</comment>
<accession>A0A9N8DMQ6</accession>
<feature type="compositionally biased region" description="Basic residues" evidence="1">
    <location>
        <begin position="36"/>
        <end position="46"/>
    </location>
</feature>
<name>A0A9N8DMQ6_9STRA</name>
<protein>
    <submittedName>
        <fullName evidence="2">Uncharacterized protein</fullName>
    </submittedName>
</protein>
<proteinExistence type="predicted"/>
<dbReference type="Proteomes" id="UP001153069">
    <property type="component" value="Unassembled WGS sequence"/>
</dbReference>
<evidence type="ECO:0000313" key="3">
    <source>
        <dbReference type="Proteomes" id="UP001153069"/>
    </source>
</evidence>
<evidence type="ECO:0000256" key="1">
    <source>
        <dbReference type="SAM" id="MobiDB-lite"/>
    </source>
</evidence>
<sequence length="291" mass="30646">MAKKTKVVKSKVSVSRKAVAAKPKLVAKQKKADAGKHKKVAKRKKDNSKSMSTSFTRKTITSGEFDNIEFTHVIVGGKQAGLFGFLKPPNAMIKDKAIFVATVNIRKKVLYKPYEIDVDRSLVRELDCYEIVGLSNKINQTAEDDGDTELQKHEQGKWSCNKCHSLVSNENGYCPIIVNGEICMGTKSMPTGGPIGWAGCFGHVKEPVYAAGLVVCVNCSAKNGVGSAVCVACKQNPVEKAAGKPNTLGGAPVVAAVEPSVGSSTGQQTSATFIFGGTPVTIGGVAPSAGS</sequence>
<dbReference type="AlphaFoldDB" id="A0A9N8DMQ6"/>
<feature type="region of interest" description="Disordered" evidence="1">
    <location>
        <begin position="16"/>
        <end position="53"/>
    </location>
</feature>
<reference evidence="2" key="1">
    <citation type="submission" date="2020-06" db="EMBL/GenBank/DDBJ databases">
        <authorList>
            <consortium name="Plant Systems Biology data submission"/>
        </authorList>
    </citation>
    <scope>NUCLEOTIDE SEQUENCE</scope>
    <source>
        <strain evidence="2">D6</strain>
    </source>
</reference>
<evidence type="ECO:0000313" key="2">
    <source>
        <dbReference type="EMBL" id="CAB9503534.1"/>
    </source>
</evidence>